<protein>
    <submittedName>
        <fullName evidence="5">Helix-turn-helix domain-containing protein</fullName>
    </submittedName>
</protein>
<dbReference type="PANTHER" id="PTHR46796:SF6">
    <property type="entry name" value="ARAC SUBFAMILY"/>
    <property type="match status" value="1"/>
</dbReference>
<dbReference type="PANTHER" id="PTHR46796">
    <property type="entry name" value="HTH-TYPE TRANSCRIPTIONAL ACTIVATOR RHAS-RELATED"/>
    <property type="match status" value="1"/>
</dbReference>
<gene>
    <name evidence="5" type="ORF">P8A20_31655</name>
</gene>
<keyword evidence="2" id="KW-0238">DNA-binding</keyword>
<name>A0ABY9JME6_9ACTN</name>
<keyword evidence="3" id="KW-0804">Transcription</keyword>
<keyword evidence="6" id="KW-1185">Reference proteome</keyword>
<proteinExistence type="predicted"/>
<dbReference type="PROSITE" id="PS01124">
    <property type="entry name" value="HTH_ARAC_FAMILY_2"/>
    <property type="match status" value="1"/>
</dbReference>
<reference evidence="5 6" key="1">
    <citation type="submission" date="2023-03" db="EMBL/GenBank/DDBJ databases">
        <title>Isolation and description of six Streptomyces strains from soil environments, able to metabolize different microbial glucans.</title>
        <authorList>
            <person name="Widen T."/>
            <person name="Larsbrink J."/>
        </authorList>
    </citation>
    <scope>NUCLEOTIDE SEQUENCE [LARGE SCALE GENOMIC DNA]</scope>
    <source>
        <strain evidence="5 6">Alt3</strain>
    </source>
</reference>
<sequence length="300" mass="31665">MRSAGPEPVGAAEAVDDGLPELHVRTDDGPADVRSHVVGPLRVTTVRGPALALRAVPGGAPGVTALVHVRGSAVLGDGGTGRCGPGDLVVCDGPFALRETEDFLLHMVQLPLHVLGPALDPAGLRGVHRPADSPTASLIEPLLVSLAGPGEAWQGPTADRLASDTAGLLTTLARETGSAFPPDAGSDRHLLTTRLRAYVNENLFDRGLSPESIAARHHISVRYLHKLFAGEGVTVSRWIQQRRLEECLRELGRRGGTPRPAVAVVGKRWGFGNAAHFSRSFRAAYGIAPRDRSGRPVRPS</sequence>
<dbReference type="Proteomes" id="UP001224433">
    <property type="component" value="Chromosome"/>
</dbReference>
<evidence type="ECO:0000256" key="3">
    <source>
        <dbReference type="ARBA" id="ARBA00023163"/>
    </source>
</evidence>
<organism evidence="5 6">
    <name type="scientific">Streptomyces glycanivorans</name>
    <dbReference type="NCBI Taxonomy" id="3033808"/>
    <lineage>
        <taxon>Bacteria</taxon>
        <taxon>Bacillati</taxon>
        <taxon>Actinomycetota</taxon>
        <taxon>Actinomycetes</taxon>
        <taxon>Kitasatosporales</taxon>
        <taxon>Streptomycetaceae</taxon>
        <taxon>Streptomyces</taxon>
    </lineage>
</organism>
<dbReference type="InterPro" id="IPR050204">
    <property type="entry name" value="AraC_XylS_family_regulators"/>
</dbReference>
<dbReference type="InterPro" id="IPR018060">
    <property type="entry name" value="HTH_AraC"/>
</dbReference>
<keyword evidence="1" id="KW-0805">Transcription regulation</keyword>
<dbReference type="RefSeq" id="WP_306104713.1">
    <property type="nucleotide sequence ID" value="NZ_CP120983.1"/>
</dbReference>
<dbReference type="Pfam" id="PF12833">
    <property type="entry name" value="HTH_18"/>
    <property type="match status" value="1"/>
</dbReference>
<dbReference type="SMART" id="SM00342">
    <property type="entry name" value="HTH_ARAC"/>
    <property type="match status" value="1"/>
</dbReference>
<dbReference type="EMBL" id="CP120983">
    <property type="protein sequence ID" value="WLQ67841.1"/>
    <property type="molecule type" value="Genomic_DNA"/>
</dbReference>
<evidence type="ECO:0000256" key="1">
    <source>
        <dbReference type="ARBA" id="ARBA00023015"/>
    </source>
</evidence>
<evidence type="ECO:0000256" key="2">
    <source>
        <dbReference type="ARBA" id="ARBA00023125"/>
    </source>
</evidence>
<evidence type="ECO:0000313" key="5">
    <source>
        <dbReference type="EMBL" id="WLQ67841.1"/>
    </source>
</evidence>
<accession>A0ABY9JME6</accession>
<evidence type="ECO:0000259" key="4">
    <source>
        <dbReference type="PROSITE" id="PS01124"/>
    </source>
</evidence>
<dbReference type="Gene3D" id="1.10.10.60">
    <property type="entry name" value="Homeodomain-like"/>
    <property type="match status" value="1"/>
</dbReference>
<evidence type="ECO:0000313" key="6">
    <source>
        <dbReference type="Proteomes" id="UP001224433"/>
    </source>
</evidence>
<feature type="domain" description="HTH araC/xylS-type" evidence="4">
    <location>
        <begin position="193"/>
        <end position="295"/>
    </location>
</feature>